<evidence type="ECO:0000256" key="3">
    <source>
        <dbReference type="ARBA" id="ARBA00023015"/>
    </source>
</evidence>
<dbReference type="GO" id="GO:0003677">
    <property type="term" value="F:DNA binding"/>
    <property type="evidence" value="ECO:0007669"/>
    <property type="project" value="UniProtKB-KW"/>
</dbReference>
<dbReference type="SUPFAM" id="SSF100950">
    <property type="entry name" value="NagB/RpiA/CoA transferase-like"/>
    <property type="match status" value="1"/>
</dbReference>
<feature type="domain" description="HTH deoR-type" evidence="8">
    <location>
        <begin position="11"/>
        <end position="66"/>
    </location>
</feature>
<dbReference type="SMART" id="SM01134">
    <property type="entry name" value="DeoRC"/>
    <property type="match status" value="1"/>
</dbReference>
<evidence type="ECO:0000313" key="9">
    <source>
        <dbReference type="EMBL" id="SDY65836.1"/>
    </source>
</evidence>
<organism evidence="9 10">
    <name type="scientific">Geodermatophilus africanus</name>
    <dbReference type="NCBI Taxonomy" id="1137993"/>
    <lineage>
        <taxon>Bacteria</taxon>
        <taxon>Bacillati</taxon>
        <taxon>Actinomycetota</taxon>
        <taxon>Actinomycetes</taxon>
        <taxon>Geodermatophilales</taxon>
        <taxon>Geodermatophilaceae</taxon>
        <taxon>Geodermatophilus</taxon>
    </lineage>
</organism>
<dbReference type="EMBL" id="FNOT01000009">
    <property type="protein sequence ID" value="SDY65836.1"/>
    <property type="molecule type" value="Genomic_DNA"/>
</dbReference>
<evidence type="ECO:0000256" key="4">
    <source>
        <dbReference type="ARBA" id="ARBA00023125"/>
    </source>
</evidence>
<proteinExistence type="predicted"/>
<evidence type="ECO:0000259" key="8">
    <source>
        <dbReference type="PROSITE" id="PS51000"/>
    </source>
</evidence>
<dbReference type="PRINTS" id="PR00037">
    <property type="entry name" value="HTHLACR"/>
</dbReference>
<evidence type="ECO:0000256" key="1">
    <source>
        <dbReference type="ARBA" id="ARBA00021390"/>
    </source>
</evidence>
<keyword evidence="5" id="KW-0804">Transcription</keyword>
<protein>
    <recommendedName>
        <fullName evidence="1">Lactose phosphotransferase system repressor</fullName>
    </recommendedName>
</protein>
<keyword evidence="2" id="KW-0678">Repressor</keyword>
<dbReference type="InterPro" id="IPR050313">
    <property type="entry name" value="Carb_Metab_HTH_regulators"/>
</dbReference>
<dbReference type="AlphaFoldDB" id="A0A1H3LND3"/>
<dbReference type="PROSITE" id="PS00894">
    <property type="entry name" value="HTH_DEOR_1"/>
    <property type="match status" value="1"/>
</dbReference>
<feature type="region of interest" description="Disordered" evidence="7">
    <location>
        <begin position="62"/>
        <end position="83"/>
    </location>
</feature>
<dbReference type="Proteomes" id="UP000198921">
    <property type="component" value="Unassembled WGS sequence"/>
</dbReference>
<name>A0A1H3LND3_9ACTN</name>
<dbReference type="Pfam" id="PF00455">
    <property type="entry name" value="DeoRC"/>
    <property type="match status" value="1"/>
</dbReference>
<dbReference type="InterPro" id="IPR014036">
    <property type="entry name" value="DeoR-like_C"/>
</dbReference>
<accession>A0A1H3LND3</accession>
<dbReference type="OrthoDB" id="7688673at2"/>
<dbReference type="PROSITE" id="PS51000">
    <property type="entry name" value="HTH_DEOR_2"/>
    <property type="match status" value="1"/>
</dbReference>
<dbReference type="InterPro" id="IPR001034">
    <property type="entry name" value="DeoR_HTH"/>
</dbReference>
<dbReference type="SUPFAM" id="SSF46785">
    <property type="entry name" value="Winged helix' DNA-binding domain"/>
    <property type="match status" value="1"/>
</dbReference>
<gene>
    <name evidence="9" type="ORF">SAMN05660209_03417</name>
</gene>
<evidence type="ECO:0000313" key="10">
    <source>
        <dbReference type="Proteomes" id="UP000198921"/>
    </source>
</evidence>
<reference evidence="10" key="1">
    <citation type="submission" date="2016-10" db="EMBL/GenBank/DDBJ databases">
        <authorList>
            <person name="Varghese N."/>
            <person name="Submissions S."/>
        </authorList>
    </citation>
    <scope>NUCLEOTIDE SEQUENCE [LARGE SCALE GENOMIC DNA]</scope>
    <source>
        <strain evidence="10">DSM 45422</strain>
    </source>
</reference>
<dbReference type="GO" id="GO:0003700">
    <property type="term" value="F:DNA-binding transcription factor activity"/>
    <property type="evidence" value="ECO:0007669"/>
    <property type="project" value="InterPro"/>
</dbReference>
<keyword evidence="3" id="KW-0805">Transcription regulation</keyword>
<dbReference type="SMART" id="SM00420">
    <property type="entry name" value="HTH_DEOR"/>
    <property type="match status" value="1"/>
</dbReference>
<dbReference type="RefSeq" id="WP_091158793.1">
    <property type="nucleotide sequence ID" value="NZ_FNOT01000009.1"/>
</dbReference>
<dbReference type="Gene3D" id="1.10.10.10">
    <property type="entry name" value="Winged helix-like DNA-binding domain superfamily/Winged helix DNA-binding domain"/>
    <property type="match status" value="1"/>
</dbReference>
<dbReference type="PANTHER" id="PTHR30363:SF4">
    <property type="entry name" value="GLYCEROL-3-PHOSPHATE REGULON REPRESSOR"/>
    <property type="match status" value="1"/>
</dbReference>
<evidence type="ECO:0000256" key="7">
    <source>
        <dbReference type="SAM" id="MobiDB-lite"/>
    </source>
</evidence>
<keyword evidence="10" id="KW-1185">Reference proteome</keyword>
<keyword evidence="4" id="KW-0238">DNA-binding</keyword>
<dbReference type="InterPro" id="IPR018356">
    <property type="entry name" value="Tscrpt_reg_HTH_DeoR_CS"/>
</dbReference>
<dbReference type="InterPro" id="IPR036388">
    <property type="entry name" value="WH-like_DNA-bd_sf"/>
</dbReference>
<dbReference type="InterPro" id="IPR037171">
    <property type="entry name" value="NagB/RpiA_transferase-like"/>
</dbReference>
<dbReference type="STRING" id="1137993.SAMN05660209_03417"/>
<dbReference type="PANTHER" id="PTHR30363">
    <property type="entry name" value="HTH-TYPE TRANSCRIPTIONAL REGULATOR SRLR-RELATED"/>
    <property type="match status" value="1"/>
</dbReference>
<dbReference type="InterPro" id="IPR036390">
    <property type="entry name" value="WH_DNA-bd_sf"/>
</dbReference>
<evidence type="ECO:0000256" key="5">
    <source>
        <dbReference type="ARBA" id="ARBA00023163"/>
    </source>
</evidence>
<dbReference type="Pfam" id="PF08220">
    <property type="entry name" value="HTH_DeoR"/>
    <property type="match status" value="1"/>
</dbReference>
<evidence type="ECO:0000256" key="2">
    <source>
        <dbReference type="ARBA" id="ARBA00022491"/>
    </source>
</evidence>
<comment type="function">
    <text evidence="6">Repressor of the lactose catabolism operon. Galactose-6-phosphate is the inducer.</text>
</comment>
<evidence type="ECO:0000256" key="6">
    <source>
        <dbReference type="ARBA" id="ARBA00024937"/>
    </source>
</evidence>
<sequence length="260" mass="27645">MTAASLRYEAATERRTWMLSTLRSVGFLSVTDLARQLGVSQMTIRRDLHALENDGHVRLVHGGASLTPGAPLGSGSPEDDDAEARERVAAHAVEFVSDTDTIAIDAGATGHAVARALPETFSGCVISHSLPVLQCLSTRRLERVVALGGELLAGRHAFVGPTTEAATAQLRVRTFFLTPCGIDARGLYAASPAEASVQRQLMDIADEVVLVVTREAFRTSAPARIAPLGRLARLVTDQRPPSELSCALRRVGVVPHVVDG</sequence>